<dbReference type="OrthoDB" id="5338382at2"/>
<accession>A0A3D8IWZ2</accession>
<dbReference type="EMBL" id="NXLW01000025">
    <property type="protein sequence ID" value="RDU69772.1"/>
    <property type="molecule type" value="Genomic_DNA"/>
</dbReference>
<dbReference type="Pfam" id="PF22673">
    <property type="entry name" value="MCP-like_PDC_1"/>
    <property type="match status" value="1"/>
</dbReference>
<name>A0A3D8IWZ2_9HELI</name>
<keyword evidence="1" id="KW-0472">Membrane</keyword>
<sequence length="303" mass="34814">MLSKDIVTYSHVRHELRAYMCYLFTQNIKNFMPKPEFTTVLAGLKRIKDEIKDFDAMYILDGNGIQISDILQRKDIIPNEYKDFSQRAYFYEALEEQRCIITNPYPSRIDGNLIITAAYPVYNQKRELLFVVCIDILLRDAIKISSPSWFFGAFTHFSIAMYFLFSVALSVVALMLMIEGVIKFWSKELLAFNNFDIKDIFESTILLTLALAIFDLVKAIFEEEVLGKNARQKTYTVHKTMIRFLGSIVIALAIEALMLVFKFTISSPEKLLYAVYLIAGVAILLIALAIYVKFAYGAQNNKD</sequence>
<proteinExistence type="predicted"/>
<dbReference type="Proteomes" id="UP000256424">
    <property type="component" value="Unassembled WGS sequence"/>
</dbReference>
<dbReference type="CDD" id="cd18773">
    <property type="entry name" value="PDC1_HK_sensor"/>
    <property type="match status" value="1"/>
</dbReference>
<keyword evidence="1" id="KW-1133">Transmembrane helix</keyword>
<dbReference type="AlphaFoldDB" id="A0A3D8IWZ2"/>
<gene>
    <name evidence="2" type="ORF">CQA66_08785</name>
</gene>
<feature type="transmembrane region" description="Helical" evidence="1">
    <location>
        <begin position="271"/>
        <end position="292"/>
    </location>
</feature>
<dbReference type="SUPFAM" id="SSF103190">
    <property type="entry name" value="Sensory domain-like"/>
    <property type="match status" value="1"/>
</dbReference>
<dbReference type="Gene3D" id="3.30.450.20">
    <property type="entry name" value="PAS domain"/>
    <property type="match status" value="1"/>
</dbReference>
<protein>
    <recommendedName>
        <fullName evidence="4">General glycosylation pathway protein</fullName>
    </recommendedName>
</protein>
<evidence type="ECO:0000256" key="1">
    <source>
        <dbReference type="SAM" id="Phobius"/>
    </source>
</evidence>
<evidence type="ECO:0000313" key="2">
    <source>
        <dbReference type="EMBL" id="RDU69772.1"/>
    </source>
</evidence>
<organism evidence="2 3">
    <name type="scientific">Helicobacter aurati</name>
    <dbReference type="NCBI Taxonomy" id="137778"/>
    <lineage>
        <taxon>Bacteria</taxon>
        <taxon>Pseudomonadati</taxon>
        <taxon>Campylobacterota</taxon>
        <taxon>Epsilonproteobacteria</taxon>
        <taxon>Campylobacterales</taxon>
        <taxon>Helicobacteraceae</taxon>
        <taxon>Helicobacter</taxon>
    </lineage>
</organism>
<keyword evidence="1" id="KW-0812">Transmembrane</keyword>
<evidence type="ECO:0000313" key="3">
    <source>
        <dbReference type="Proteomes" id="UP000256424"/>
    </source>
</evidence>
<dbReference type="RefSeq" id="WP_104762778.1">
    <property type="nucleotide sequence ID" value="NZ_FZPM01000008.1"/>
</dbReference>
<reference evidence="2 3" key="1">
    <citation type="submission" date="2018-04" db="EMBL/GenBank/DDBJ databases">
        <title>Novel Campyloabacter and Helicobacter Species and Strains.</title>
        <authorList>
            <person name="Mannion A.J."/>
            <person name="Shen Z."/>
            <person name="Fox J.G."/>
        </authorList>
    </citation>
    <scope>NUCLEOTIDE SEQUENCE [LARGE SCALE GENOMIC DNA]</scope>
    <source>
        <strain evidence="2 3">MIT 97-5075</strain>
    </source>
</reference>
<dbReference type="InterPro" id="IPR029151">
    <property type="entry name" value="Sensor-like_sf"/>
</dbReference>
<feature type="transmembrane region" description="Helical" evidence="1">
    <location>
        <begin position="200"/>
        <end position="221"/>
    </location>
</feature>
<keyword evidence="3" id="KW-1185">Reference proteome</keyword>
<feature type="transmembrane region" description="Helical" evidence="1">
    <location>
        <begin position="242"/>
        <end position="265"/>
    </location>
</feature>
<comment type="caution">
    <text evidence="2">The sequence shown here is derived from an EMBL/GenBank/DDBJ whole genome shotgun (WGS) entry which is preliminary data.</text>
</comment>
<evidence type="ECO:0008006" key="4">
    <source>
        <dbReference type="Google" id="ProtNLM"/>
    </source>
</evidence>
<feature type="transmembrane region" description="Helical" evidence="1">
    <location>
        <begin position="149"/>
        <end position="178"/>
    </location>
</feature>